<evidence type="ECO:0000256" key="7">
    <source>
        <dbReference type="ARBA" id="ARBA00022824"/>
    </source>
</evidence>
<dbReference type="FunFam" id="1.10.630.10:FF:000182">
    <property type="entry name" value="Cytochrome P450 3A4"/>
    <property type="match status" value="1"/>
</dbReference>
<dbReference type="OrthoDB" id="6501435at2759"/>
<keyword evidence="8" id="KW-0492">Microsome</keyword>
<dbReference type="GO" id="GO:0016705">
    <property type="term" value="F:oxidoreductase activity, acting on paired donors, with incorporation or reduction of molecular oxygen"/>
    <property type="evidence" value="ECO:0007669"/>
    <property type="project" value="InterPro"/>
</dbReference>
<evidence type="ECO:0000256" key="11">
    <source>
        <dbReference type="ARBA" id="ARBA00023033"/>
    </source>
</evidence>
<dbReference type="GO" id="GO:0004497">
    <property type="term" value="F:monooxygenase activity"/>
    <property type="evidence" value="ECO:0007669"/>
    <property type="project" value="UniProtKB-KW"/>
</dbReference>
<dbReference type="InterPro" id="IPR036396">
    <property type="entry name" value="Cyt_P450_sf"/>
</dbReference>
<dbReference type="PROSITE" id="PS00086">
    <property type="entry name" value="CYTOCHROME_P450"/>
    <property type="match status" value="1"/>
</dbReference>
<comment type="similarity">
    <text evidence="4 14">Belongs to the cytochrome P450 family.</text>
</comment>
<dbReference type="AlphaFoldDB" id="A0A8J2WGI0"/>
<evidence type="ECO:0000256" key="15">
    <source>
        <dbReference type="SAM" id="Phobius"/>
    </source>
</evidence>
<organism evidence="16 17">
    <name type="scientific">Daphnia galeata</name>
    <dbReference type="NCBI Taxonomy" id="27404"/>
    <lineage>
        <taxon>Eukaryota</taxon>
        <taxon>Metazoa</taxon>
        <taxon>Ecdysozoa</taxon>
        <taxon>Arthropoda</taxon>
        <taxon>Crustacea</taxon>
        <taxon>Branchiopoda</taxon>
        <taxon>Diplostraca</taxon>
        <taxon>Cladocera</taxon>
        <taxon>Anomopoda</taxon>
        <taxon>Daphniidae</taxon>
        <taxon>Daphnia</taxon>
    </lineage>
</organism>
<evidence type="ECO:0000313" key="17">
    <source>
        <dbReference type="Proteomes" id="UP000789390"/>
    </source>
</evidence>
<dbReference type="InterPro" id="IPR050476">
    <property type="entry name" value="Insect_CytP450_Detox"/>
</dbReference>
<dbReference type="PRINTS" id="PR00385">
    <property type="entry name" value="P450"/>
</dbReference>
<accession>A0A8J2WGI0</accession>
<sequence length="488" mass="55913">MGCNFSVFPTIISASGIFISFWIYQRWKALNYLQSYGIVCPSKAHFIYGNLHQLRWSKTKSIQEKQMEWLANYGKVVGYYMGLKPRIMLADLDILKEVLIKDINIFTNRPDVPCGMPTLVSLRDERWKEVRHVLTPTFSLLKLKAMFPTINECTDVFISILKEASCPSNELEIYEPFQSLTLDLISRCALALQLNCQKNPQDEILLSVRKFFRLDLSRIVVMLVCFPGLRSCFRILFRFAPSNKLIAFVLNHIRLVVAKRRHSKEAPALIDALHLLLEASEGKHSEIESGKPTPGLLNDDEIAWNACVFLLAGYETTSTALSYVTYCLSLYPDIQEKVFAEIKEKIGTDLSALSYDDVSKLQYLELVILEALRLFPPVPLFVSRECKKTTTIKGVTIPVDCAIDIPVWSIHRDPELWPDPLTFEPLRHSQEEKTKRHPLAFLPFGAGPRNCIGARFAMLEMKCTIANLIRNFAIKPSEKKILFRCRRW</sequence>
<evidence type="ECO:0000256" key="4">
    <source>
        <dbReference type="ARBA" id="ARBA00010617"/>
    </source>
</evidence>
<evidence type="ECO:0000256" key="13">
    <source>
        <dbReference type="PIRSR" id="PIRSR602401-1"/>
    </source>
</evidence>
<proteinExistence type="inferred from homology"/>
<keyword evidence="12 15" id="KW-0472">Membrane</keyword>
<keyword evidence="6 13" id="KW-0479">Metal-binding</keyword>
<evidence type="ECO:0000256" key="10">
    <source>
        <dbReference type="ARBA" id="ARBA00023004"/>
    </source>
</evidence>
<dbReference type="SUPFAM" id="SSF48264">
    <property type="entry name" value="Cytochrome P450"/>
    <property type="match status" value="1"/>
</dbReference>
<reference evidence="16" key="1">
    <citation type="submission" date="2021-11" db="EMBL/GenBank/DDBJ databases">
        <authorList>
            <person name="Schell T."/>
        </authorList>
    </citation>
    <scope>NUCLEOTIDE SEQUENCE</scope>
    <source>
        <strain evidence="16">M5</strain>
    </source>
</reference>
<evidence type="ECO:0000256" key="3">
    <source>
        <dbReference type="ARBA" id="ARBA00004406"/>
    </source>
</evidence>
<name>A0A8J2WGI0_9CRUS</name>
<keyword evidence="17" id="KW-1185">Reference proteome</keyword>
<keyword evidence="10 13" id="KW-0408">Iron</keyword>
<evidence type="ECO:0000256" key="6">
    <source>
        <dbReference type="ARBA" id="ARBA00022723"/>
    </source>
</evidence>
<evidence type="ECO:0000256" key="5">
    <source>
        <dbReference type="ARBA" id="ARBA00022617"/>
    </source>
</evidence>
<keyword evidence="7" id="KW-0256">Endoplasmic reticulum</keyword>
<evidence type="ECO:0000256" key="1">
    <source>
        <dbReference type="ARBA" id="ARBA00001971"/>
    </source>
</evidence>
<keyword evidence="5 13" id="KW-0349">Heme</keyword>
<feature type="transmembrane region" description="Helical" evidence="15">
    <location>
        <begin position="6"/>
        <end position="24"/>
    </location>
</feature>
<dbReference type="Gene3D" id="1.10.630.10">
    <property type="entry name" value="Cytochrome P450"/>
    <property type="match status" value="1"/>
</dbReference>
<evidence type="ECO:0000256" key="14">
    <source>
        <dbReference type="RuleBase" id="RU000461"/>
    </source>
</evidence>
<dbReference type="InterPro" id="IPR001128">
    <property type="entry name" value="Cyt_P450"/>
</dbReference>
<protein>
    <submittedName>
        <fullName evidence="16">Uncharacterized protein</fullName>
    </submittedName>
</protein>
<dbReference type="InterPro" id="IPR002401">
    <property type="entry name" value="Cyt_P450_E_grp-I"/>
</dbReference>
<dbReference type="Pfam" id="PF00067">
    <property type="entry name" value="p450"/>
    <property type="match status" value="1"/>
</dbReference>
<feature type="binding site" description="axial binding residue" evidence="13">
    <location>
        <position position="451"/>
    </location>
    <ligand>
        <name>heme</name>
        <dbReference type="ChEBI" id="CHEBI:30413"/>
    </ligand>
    <ligandPart>
        <name>Fe</name>
        <dbReference type="ChEBI" id="CHEBI:18248"/>
    </ligandPart>
</feature>
<evidence type="ECO:0000256" key="2">
    <source>
        <dbReference type="ARBA" id="ARBA00004174"/>
    </source>
</evidence>
<dbReference type="GO" id="GO:0020037">
    <property type="term" value="F:heme binding"/>
    <property type="evidence" value="ECO:0007669"/>
    <property type="project" value="InterPro"/>
</dbReference>
<dbReference type="PRINTS" id="PR00463">
    <property type="entry name" value="EP450I"/>
</dbReference>
<keyword evidence="11 14" id="KW-0503">Monooxygenase</keyword>
<comment type="cofactor">
    <cofactor evidence="1 13">
        <name>heme</name>
        <dbReference type="ChEBI" id="CHEBI:30413"/>
    </cofactor>
</comment>
<dbReference type="InterPro" id="IPR017972">
    <property type="entry name" value="Cyt_P450_CS"/>
</dbReference>
<evidence type="ECO:0000256" key="9">
    <source>
        <dbReference type="ARBA" id="ARBA00023002"/>
    </source>
</evidence>
<evidence type="ECO:0000313" key="16">
    <source>
        <dbReference type="EMBL" id="CAH0103560.1"/>
    </source>
</evidence>
<dbReference type="EMBL" id="CAKKLH010000112">
    <property type="protein sequence ID" value="CAH0103560.1"/>
    <property type="molecule type" value="Genomic_DNA"/>
</dbReference>
<dbReference type="CDD" id="cd11055">
    <property type="entry name" value="CYP3A-like"/>
    <property type="match status" value="1"/>
</dbReference>
<comment type="subcellular location">
    <subcellularLocation>
        <location evidence="3">Endoplasmic reticulum membrane</location>
        <topology evidence="3">Peripheral membrane protein</topology>
    </subcellularLocation>
    <subcellularLocation>
        <location evidence="2">Microsome membrane</location>
        <topology evidence="2">Peripheral membrane protein</topology>
    </subcellularLocation>
</comment>
<gene>
    <name evidence="16" type="ORF">DGAL_LOCUS6134</name>
</gene>
<dbReference type="GO" id="GO:0005506">
    <property type="term" value="F:iron ion binding"/>
    <property type="evidence" value="ECO:0007669"/>
    <property type="project" value="InterPro"/>
</dbReference>
<evidence type="ECO:0000256" key="8">
    <source>
        <dbReference type="ARBA" id="ARBA00022848"/>
    </source>
</evidence>
<comment type="caution">
    <text evidence="16">The sequence shown here is derived from an EMBL/GenBank/DDBJ whole genome shotgun (WGS) entry which is preliminary data.</text>
</comment>
<dbReference type="PANTHER" id="PTHR24292">
    <property type="entry name" value="CYTOCHROME P450"/>
    <property type="match status" value="1"/>
</dbReference>
<dbReference type="Proteomes" id="UP000789390">
    <property type="component" value="Unassembled WGS sequence"/>
</dbReference>
<keyword evidence="9 14" id="KW-0560">Oxidoreductase</keyword>
<dbReference type="GO" id="GO:0005789">
    <property type="term" value="C:endoplasmic reticulum membrane"/>
    <property type="evidence" value="ECO:0007669"/>
    <property type="project" value="UniProtKB-SubCell"/>
</dbReference>
<evidence type="ECO:0000256" key="12">
    <source>
        <dbReference type="ARBA" id="ARBA00023136"/>
    </source>
</evidence>
<keyword evidence="15" id="KW-0812">Transmembrane</keyword>
<keyword evidence="15" id="KW-1133">Transmembrane helix</keyword>
<dbReference type="PANTHER" id="PTHR24292:SF102">
    <property type="entry name" value="CYTOCHROME P450 FAMILY-RELATED"/>
    <property type="match status" value="1"/>
</dbReference>